<gene>
    <name evidence="2" type="ORF">FCALED_LOCUS5322</name>
</gene>
<dbReference type="AlphaFoldDB" id="A0A9N9AIE7"/>
<dbReference type="EMBL" id="CAJVPQ010001141">
    <property type="protein sequence ID" value="CAG8534203.1"/>
    <property type="molecule type" value="Genomic_DNA"/>
</dbReference>
<evidence type="ECO:0000313" key="2">
    <source>
        <dbReference type="EMBL" id="CAG8534203.1"/>
    </source>
</evidence>
<accession>A0A9N9AIE7</accession>
<feature type="region of interest" description="Disordered" evidence="1">
    <location>
        <begin position="12"/>
        <end position="31"/>
    </location>
</feature>
<proteinExistence type="predicted"/>
<name>A0A9N9AIE7_9GLOM</name>
<reference evidence="2" key="1">
    <citation type="submission" date="2021-06" db="EMBL/GenBank/DDBJ databases">
        <authorList>
            <person name="Kallberg Y."/>
            <person name="Tangrot J."/>
            <person name="Rosling A."/>
        </authorList>
    </citation>
    <scope>NUCLEOTIDE SEQUENCE</scope>
    <source>
        <strain evidence="2">UK204</strain>
    </source>
</reference>
<feature type="non-terminal residue" evidence="2">
    <location>
        <position position="1"/>
    </location>
</feature>
<keyword evidence="3" id="KW-1185">Reference proteome</keyword>
<protein>
    <submittedName>
        <fullName evidence="2">6159_t:CDS:1</fullName>
    </submittedName>
</protein>
<comment type="caution">
    <text evidence="2">The sequence shown here is derived from an EMBL/GenBank/DDBJ whole genome shotgun (WGS) entry which is preliminary data.</text>
</comment>
<evidence type="ECO:0000256" key="1">
    <source>
        <dbReference type="SAM" id="MobiDB-lite"/>
    </source>
</evidence>
<organism evidence="2 3">
    <name type="scientific">Funneliformis caledonium</name>
    <dbReference type="NCBI Taxonomy" id="1117310"/>
    <lineage>
        <taxon>Eukaryota</taxon>
        <taxon>Fungi</taxon>
        <taxon>Fungi incertae sedis</taxon>
        <taxon>Mucoromycota</taxon>
        <taxon>Glomeromycotina</taxon>
        <taxon>Glomeromycetes</taxon>
        <taxon>Glomerales</taxon>
        <taxon>Glomeraceae</taxon>
        <taxon>Funneliformis</taxon>
    </lineage>
</organism>
<dbReference type="Proteomes" id="UP000789570">
    <property type="component" value="Unassembled WGS sequence"/>
</dbReference>
<sequence length="60" mass="7190">IQKEQNQVQLNIESILQGAPRPSQRRQDYEREDRIQKVYNDCENRSLMDFLRGIAHNLSF</sequence>
<dbReference type="OrthoDB" id="2407903at2759"/>
<evidence type="ECO:0000313" key="3">
    <source>
        <dbReference type="Proteomes" id="UP000789570"/>
    </source>
</evidence>